<dbReference type="OrthoDB" id="543755at2"/>
<organism evidence="1 2">
    <name type="scientific">Moraxella caprae</name>
    <dbReference type="NCBI Taxonomy" id="90240"/>
    <lineage>
        <taxon>Bacteria</taxon>
        <taxon>Pseudomonadati</taxon>
        <taxon>Pseudomonadota</taxon>
        <taxon>Gammaproteobacteria</taxon>
        <taxon>Moraxellales</taxon>
        <taxon>Moraxellaceae</taxon>
        <taxon>Moraxella</taxon>
    </lineage>
</organism>
<evidence type="ECO:0000313" key="2">
    <source>
        <dbReference type="Proteomes" id="UP000254065"/>
    </source>
</evidence>
<dbReference type="GO" id="GO:0015774">
    <property type="term" value="P:polysaccharide transport"/>
    <property type="evidence" value="ECO:0007669"/>
    <property type="project" value="InterPro"/>
</dbReference>
<dbReference type="EMBL" id="UGQB01000004">
    <property type="protein sequence ID" value="STZ07805.1"/>
    <property type="molecule type" value="Genomic_DNA"/>
</dbReference>
<gene>
    <name evidence="1" type="ORF">NCTC12877_00783</name>
</gene>
<protein>
    <submittedName>
        <fullName evidence="1">Capsule polysaccharide biosynthesis protein</fullName>
    </submittedName>
</protein>
<evidence type="ECO:0000313" key="1">
    <source>
        <dbReference type="EMBL" id="STZ07805.1"/>
    </source>
</evidence>
<dbReference type="CDD" id="cd16440">
    <property type="entry name" value="beta_Kdo_transferase_KpsC_1"/>
    <property type="match status" value="1"/>
</dbReference>
<dbReference type="AlphaFoldDB" id="A0A378QY00"/>
<dbReference type="Proteomes" id="UP000254065">
    <property type="component" value="Unassembled WGS sequence"/>
</dbReference>
<dbReference type="Pfam" id="PF05159">
    <property type="entry name" value="Capsule_synth"/>
    <property type="match status" value="2"/>
</dbReference>
<proteinExistence type="predicted"/>
<sequence length="738" mass="82584">MVRLSCATQGIIKNNPLLGVALGADIVYKDKTAQAVLAWGRKPFYGKTVGFGGLYFRFKSSYTKSLQFARTHGLPLITLEDGFLRSLDSGVDSVGGSFIVDDLGVYFDLTAPNRLQQLISETLANWNHDQERHAQQLINKIIDNKLSKYNATTHAPNLSILANNDKPHIIIIDQVANDASITGAGATVDSFFAMLAHAKERYPDANIWIKAHPAGKGYFTPTDIATPFYLDTPCNPIALIRQACAVYTVSSHMGFEALMLGKTVHNFGVNWYAGFGLTDDDFVKNTSMYQNLIRHYQTLNITKASLNQLFYASYVRYSHYANPATGRACDIETVMDYLIASRDWQNRLGRELLVYDFSCWKVPFVRGFLGFDKVNLTIKPKTKWWFFLPYGINEKRAKRADSKVFNALSNTTDYVVWGQKSKRLLKDKLAKRGMTNPVIWCMEDGFIRSNGLGATLIAPLSVVMDDVGIYFDATAPSRLEQILNSICLTDDEIQRAKGLHELLLTKRVSKYNVPTKNHDFLKQINSLKSNRPIRLVVGQVEDDASVQTCTSVIKKNSELLARVRADFPDDVIIYKPHPDVEAGLRVGKADNHYLVDIIAHDVAMPDCLDVCDVVHTISSLTGFEALLRDKKVVCYGLPFYAGFGLTDDVVESDNTPKINALNRRTRPNLPALTLDGLIYGTLISYPMYHLPHGIGLATPEQVIEYLYSQAHTAKPSLAKRLTQNVKTTAMQLRKIIIR</sequence>
<keyword evidence="2" id="KW-1185">Reference proteome</keyword>
<reference evidence="1 2" key="1">
    <citation type="submission" date="2018-06" db="EMBL/GenBank/DDBJ databases">
        <authorList>
            <consortium name="Pathogen Informatics"/>
            <person name="Doyle S."/>
        </authorList>
    </citation>
    <scope>NUCLEOTIDE SEQUENCE [LARGE SCALE GENOMIC DNA]</scope>
    <source>
        <strain evidence="1 2">NCTC12877</strain>
    </source>
</reference>
<dbReference type="CDD" id="cd16439">
    <property type="entry name" value="beta_Kdo_transferase_KpsC_2"/>
    <property type="match status" value="1"/>
</dbReference>
<dbReference type="InterPro" id="IPR007833">
    <property type="entry name" value="Capsule_polysaccharide_synth"/>
</dbReference>
<accession>A0A378QY00</accession>
<dbReference type="GO" id="GO:0000271">
    <property type="term" value="P:polysaccharide biosynthetic process"/>
    <property type="evidence" value="ECO:0007669"/>
    <property type="project" value="InterPro"/>
</dbReference>
<name>A0A378QY00_9GAMM</name>
<dbReference type="STRING" id="1122244.GCA_000426885_00628"/>